<dbReference type="GO" id="GO:0016740">
    <property type="term" value="F:transferase activity"/>
    <property type="evidence" value="ECO:0007669"/>
    <property type="project" value="UniProtKB-KW"/>
</dbReference>
<feature type="domain" description="Aminoglycoside phosphotransferase" evidence="1">
    <location>
        <begin position="40"/>
        <end position="94"/>
    </location>
</feature>
<dbReference type="Pfam" id="PF01636">
    <property type="entry name" value="APH"/>
    <property type="match status" value="1"/>
</dbReference>
<protein>
    <submittedName>
        <fullName evidence="2">Phosphotransferase</fullName>
    </submittedName>
</protein>
<organism evidence="2 3">
    <name type="scientific">Kouleothrix aurantiaca</name>
    <dbReference type="NCBI Taxonomy" id="186479"/>
    <lineage>
        <taxon>Bacteria</taxon>
        <taxon>Bacillati</taxon>
        <taxon>Chloroflexota</taxon>
        <taxon>Chloroflexia</taxon>
        <taxon>Chloroflexales</taxon>
        <taxon>Roseiflexineae</taxon>
        <taxon>Roseiflexaceae</taxon>
        <taxon>Kouleothrix</taxon>
    </lineage>
</organism>
<accession>A0A0P9DGM0</accession>
<feature type="non-terminal residue" evidence="2">
    <location>
        <position position="94"/>
    </location>
</feature>
<gene>
    <name evidence="2" type="ORF">SE17_34485</name>
</gene>
<dbReference type="InterPro" id="IPR011009">
    <property type="entry name" value="Kinase-like_dom_sf"/>
</dbReference>
<reference evidence="2 3" key="1">
    <citation type="submission" date="2015-09" db="EMBL/GenBank/DDBJ databases">
        <title>Draft genome sequence of Kouleothrix aurantiaca JCM 19913.</title>
        <authorList>
            <person name="Hemp J."/>
        </authorList>
    </citation>
    <scope>NUCLEOTIDE SEQUENCE [LARGE SCALE GENOMIC DNA]</scope>
    <source>
        <strain evidence="2 3">COM-B</strain>
    </source>
</reference>
<dbReference type="AlphaFoldDB" id="A0A0P9DGM0"/>
<evidence type="ECO:0000259" key="1">
    <source>
        <dbReference type="Pfam" id="PF01636"/>
    </source>
</evidence>
<sequence>MTTKPPLLAAGTPAAEVATDAGLVRALLAEQHPDLAELPVQELAAGWDNAMFRLGDRLVMRLPRRAAAADLIAHEQAWLPQLAARLPLPIPAPL</sequence>
<keyword evidence="2" id="KW-0808">Transferase</keyword>
<dbReference type="EMBL" id="LJCR01002193">
    <property type="protein sequence ID" value="KPV49108.1"/>
    <property type="molecule type" value="Genomic_DNA"/>
</dbReference>
<dbReference type="Gene3D" id="3.30.200.20">
    <property type="entry name" value="Phosphorylase Kinase, domain 1"/>
    <property type="match status" value="1"/>
</dbReference>
<dbReference type="SUPFAM" id="SSF56112">
    <property type="entry name" value="Protein kinase-like (PK-like)"/>
    <property type="match status" value="1"/>
</dbReference>
<dbReference type="Proteomes" id="UP000050509">
    <property type="component" value="Unassembled WGS sequence"/>
</dbReference>
<evidence type="ECO:0000313" key="3">
    <source>
        <dbReference type="Proteomes" id="UP000050509"/>
    </source>
</evidence>
<evidence type="ECO:0000313" key="2">
    <source>
        <dbReference type="EMBL" id="KPV49108.1"/>
    </source>
</evidence>
<proteinExistence type="predicted"/>
<dbReference type="InterPro" id="IPR002575">
    <property type="entry name" value="Aminoglycoside_PTrfase"/>
</dbReference>
<name>A0A0P9DGM0_9CHLR</name>
<keyword evidence="3" id="KW-1185">Reference proteome</keyword>
<comment type="caution">
    <text evidence="2">The sequence shown here is derived from an EMBL/GenBank/DDBJ whole genome shotgun (WGS) entry which is preliminary data.</text>
</comment>